<keyword evidence="1" id="KW-0732">Signal</keyword>
<evidence type="ECO:0000256" key="1">
    <source>
        <dbReference type="SAM" id="SignalP"/>
    </source>
</evidence>
<reference evidence="2 3" key="1">
    <citation type="submission" date="2019-07" db="EMBL/GenBank/DDBJ databases">
        <title>Whole genome shotgun sequence of Aneurinibacillus danicus NBRC 102444.</title>
        <authorList>
            <person name="Hosoyama A."/>
            <person name="Uohara A."/>
            <person name="Ohji S."/>
            <person name="Ichikawa N."/>
        </authorList>
    </citation>
    <scope>NUCLEOTIDE SEQUENCE [LARGE SCALE GENOMIC DNA]</scope>
    <source>
        <strain evidence="2 3">NBRC 102444</strain>
    </source>
</reference>
<dbReference type="Proteomes" id="UP000321157">
    <property type="component" value="Unassembled WGS sequence"/>
</dbReference>
<keyword evidence="3" id="KW-1185">Reference proteome</keyword>
<feature type="chain" id="PRO_5039101227" evidence="1">
    <location>
        <begin position="25"/>
        <end position="240"/>
    </location>
</feature>
<gene>
    <name evidence="2" type="ORF">ADA01nite_40250</name>
</gene>
<dbReference type="AlphaFoldDB" id="A0A511VCC8"/>
<name>A0A511VCC8_9BACL</name>
<comment type="caution">
    <text evidence="2">The sequence shown here is derived from an EMBL/GenBank/DDBJ whole genome shotgun (WGS) entry which is preliminary data.</text>
</comment>
<accession>A0A511VCC8</accession>
<organism evidence="2 3">
    <name type="scientific">Aneurinibacillus danicus</name>
    <dbReference type="NCBI Taxonomy" id="267746"/>
    <lineage>
        <taxon>Bacteria</taxon>
        <taxon>Bacillati</taxon>
        <taxon>Bacillota</taxon>
        <taxon>Bacilli</taxon>
        <taxon>Bacillales</taxon>
        <taxon>Paenibacillaceae</taxon>
        <taxon>Aneurinibacillus group</taxon>
        <taxon>Aneurinibacillus</taxon>
    </lineage>
</organism>
<dbReference type="RefSeq" id="WP_146812205.1">
    <property type="nucleotide sequence ID" value="NZ_BJXX01000200.1"/>
</dbReference>
<sequence>MRKRNVVLSLVVATSIISAGVFVASSVLESAQAEDQNISDIVPTNEPPYQVNIDENATPSQFEAEMRKSLVYEQIQKPKIPVSDPRLDKIQATFSIIEQPFEKPLDKPRKGRPDKMVIDPFTGDAKYTNGIVINREGRATKIPEDASPFRGQIPAVVRVMAADIAEMTRKPYTTQLAYDVMKQTTELQKYMDILDLTEVTGVLVELNTYITDGKSSFNKAAALIQEINKLVNFDKLEEKE</sequence>
<feature type="signal peptide" evidence="1">
    <location>
        <begin position="1"/>
        <end position="24"/>
    </location>
</feature>
<evidence type="ECO:0000313" key="2">
    <source>
        <dbReference type="EMBL" id="GEN36565.1"/>
    </source>
</evidence>
<proteinExistence type="predicted"/>
<evidence type="ECO:0000313" key="3">
    <source>
        <dbReference type="Proteomes" id="UP000321157"/>
    </source>
</evidence>
<protein>
    <submittedName>
        <fullName evidence="2">Uncharacterized protein</fullName>
    </submittedName>
</protein>
<dbReference type="OrthoDB" id="2679977at2"/>
<dbReference type="EMBL" id="BJXX01000200">
    <property type="protein sequence ID" value="GEN36565.1"/>
    <property type="molecule type" value="Genomic_DNA"/>
</dbReference>